<dbReference type="CDD" id="cd05233">
    <property type="entry name" value="SDR_c"/>
    <property type="match status" value="1"/>
</dbReference>
<dbReference type="EMBL" id="BAABDO010000022">
    <property type="protein sequence ID" value="GAA4136940.1"/>
    <property type="molecule type" value="Genomic_DNA"/>
</dbReference>
<dbReference type="InterPro" id="IPR020904">
    <property type="entry name" value="Sc_DH/Rdtase_CS"/>
</dbReference>
<evidence type="ECO:0000256" key="1">
    <source>
        <dbReference type="ARBA" id="ARBA00006484"/>
    </source>
</evidence>
<accession>A0ABP7YJ10</accession>
<dbReference type="InterPro" id="IPR002347">
    <property type="entry name" value="SDR_fam"/>
</dbReference>
<gene>
    <name evidence="3" type="ORF">GCM10022416_21020</name>
</gene>
<organism evidence="3 4">
    <name type="scientific">Actinomadura keratinilytica</name>
    <dbReference type="NCBI Taxonomy" id="547461"/>
    <lineage>
        <taxon>Bacteria</taxon>
        <taxon>Bacillati</taxon>
        <taxon>Actinomycetota</taxon>
        <taxon>Actinomycetes</taxon>
        <taxon>Streptosporangiales</taxon>
        <taxon>Thermomonosporaceae</taxon>
        <taxon>Actinomadura</taxon>
    </lineage>
</organism>
<proteinExistence type="inferred from homology"/>
<dbReference type="Gene3D" id="3.40.50.720">
    <property type="entry name" value="NAD(P)-binding Rossmann-like Domain"/>
    <property type="match status" value="1"/>
</dbReference>
<dbReference type="PANTHER" id="PTHR44196">
    <property type="entry name" value="DEHYDROGENASE/REDUCTASE SDR FAMILY MEMBER 7B"/>
    <property type="match status" value="1"/>
</dbReference>
<dbReference type="RefSeq" id="WP_345019890.1">
    <property type="nucleotide sequence ID" value="NZ_BAABDO010000022.1"/>
</dbReference>
<dbReference type="PROSITE" id="PS00061">
    <property type="entry name" value="ADH_SHORT"/>
    <property type="match status" value="1"/>
</dbReference>
<protein>
    <submittedName>
        <fullName evidence="3">SDR family oxidoreductase</fullName>
    </submittedName>
</protein>
<dbReference type="PANTHER" id="PTHR44196:SF1">
    <property type="entry name" value="DEHYDROGENASE_REDUCTASE SDR FAMILY MEMBER 7B"/>
    <property type="match status" value="1"/>
</dbReference>
<comment type="caution">
    <text evidence="3">The sequence shown here is derived from an EMBL/GenBank/DDBJ whole genome shotgun (WGS) entry which is preliminary data.</text>
</comment>
<evidence type="ECO:0000313" key="4">
    <source>
        <dbReference type="Proteomes" id="UP001500266"/>
    </source>
</evidence>
<evidence type="ECO:0000256" key="2">
    <source>
        <dbReference type="ARBA" id="ARBA00023002"/>
    </source>
</evidence>
<dbReference type="NCBIfam" id="NF005854">
    <property type="entry name" value="PRK07775.1"/>
    <property type="match status" value="1"/>
</dbReference>
<dbReference type="InterPro" id="IPR036291">
    <property type="entry name" value="NAD(P)-bd_dom_sf"/>
</dbReference>
<reference evidence="4" key="1">
    <citation type="journal article" date="2019" name="Int. J. Syst. Evol. Microbiol.">
        <title>The Global Catalogue of Microorganisms (GCM) 10K type strain sequencing project: providing services to taxonomists for standard genome sequencing and annotation.</title>
        <authorList>
            <consortium name="The Broad Institute Genomics Platform"/>
            <consortium name="The Broad Institute Genome Sequencing Center for Infectious Disease"/>
            <person name="Wu L."/>
            <person name="Ma J."/>
        </authorList>
    </citation>
    <scope>NUCLEOTIDE SEQUENCE [LARGE SCALE GENOMIC DNA]</scope>
    <source>
        <strain evidence="4">JCM 17316</strain>
    </source>
</reference>
<dbReference type="PRINTS" id="PR00081">
    <property type="entry name" value="GDHRDH"/>
</dbReference>
<keyword evidence="2" id="KW-0560">Oxidoreductase</keyword>
<dbReference type="Pfam" id="PF00106">
    <property type="entry name" value="adh_short"/>
    <property type="match status" value="1"/>
</dbReference>
<dbReference type="Proteomes" id="UP001500266">
    <property type="component" value="Unassembled WGS sequence"/>
</dbReference>
<evidence type="ECO:0000313" key="3">
    <source>
        <dbReference type="EMBL" id="GAA4136940.1"/>
    </source>
</evidence>
<keyword evidence="4" id="KW-1185">Reference proteome</keyword>
<name>A0ABP7YJ10_9ACTN</name>
<comment type="similarity">
    <text evidence="1">Belongs to the short-chain dehydrogenases/reductases (SDR) family.</text>
</comment>
<dbReference type="SUPFAM" id="SSF51735">
    <property type="entry name" value="NAD(P)-binding Rossmann-fold domains"/>
    <property type="match status" value="1"/>
</dbReference>
<sequence length="260" mass="27275">MPRFDPHPERRPAVVGGASSGIGAATATALAKAGHPVALGARRVAKCEELAAAIRAEGGEAFAHRLDVADPGSVQEFAAAAADALGPIEVVVSGAGELSAARVHDLDSETFLAQLQVLLVGAHRLVSHLVPDMVRRRRGDVVFISSDVVRSPRTRMGAYVAAKNGVEGMARALQMELEGTGVRASIVRPGPTATAMGMDWDARTTGEVLEEWVKWGHARHPYFLRPSDVAAAVTAVVSTPRGAHLSLVEVQPEAPLEESP</sequence>